<feature type="repeat" description="WD" evidence="6">
    <location>
        <begin position="453"/>
        <end position="484"/>
    </location>
</feature>
<accession>A0A9P9YW49</accession>
<dbReference type="InterPro" id="IPR029071">
    <property type="entry name" value="Ubiquitin-like_domsf"/>
</dbReference>
<dbReference type="Pfam" id="PF11976">
    <property type="entry name" value="Rad60-SLD"/>
    <property type="match status" value="1"/>
</dbReference>
<dbReference type="Gene3D" id="2.130.10.10">
    <property type="entry name" value="YVTN repeat-like/Quinoprotein amine dehydrogenase"/>
    <property type="match status" value="2"/>
</dbReference>
<evidence type="ECO:0000256" key="7">
    <source>
        <dbReference type="SAM" id="MobiDB-lite"/>
    </source>
</evidence>
<dbReference type="InterPro" id="IPR001680">
    <property type="entry name" value="WD40_rpt"/>
</dbReference>
<feature type="region of interest" description="Disordered" evidence="7">
    <location>
        <begin position="405"/>
        <end position="438"/>
    </location>
</feature>
<evidence type="ECO:0000313" key="9">
    <source>
        <dbReference type="EMBL" id="KAI8044186.1"/>
    </source>
</evidence>
<dbReference type="PANTHER" id="PTHR19879">
    <property type="entry name" value="TRANSCRIPTION INITIATION FACTOR TFIID"/>
    <property type="match status" value="1"/>
</dbReference>
<dbReference type="InterPro" id="IPR022617">
    <property type="entry name" value="Rad60/SUMO-like_dom"/>
</dbReference>
<evidence type="ECO:0000256" key="5">
    <source>
        <dbReference type="ARBA" id="ARBA00023242"/>
    </source>
</evidence>
<keyword evidence="5" id="KW-0539">Nucleus</keyword>
<dbReference type="InterPro" id="IPR000626">
    <property type="entry name" value="Ubiquitin-like_dom"/>
</dbReference>
<dbReference type="Pfam" id="PF00400">
    <property type="entry name" value="WD40"/>
    <property type="match status" value="3"/>
</dbReference>
<reference evidence="9" key="1">
    <citation type="journal article" date="2023" name="Genome Biol. Evol.">
        <title>Long-read-based Genome Assembly of Drosophila gunungcola Reveals Fewer Chemosensory Genes in Flower-breeding Species.</title>
        <authorList>
            <person name="Negi A."/>
            <person name="Liao B.Y."/>
            <person name="Yeh S.D."/>
        </authorList>
    </citation>
    <scope>NUCLEOTIDE SEQUENCE</scope>
    <source>
        <strain evidence="9">Sukarami</strain>
    </source>
</reference>
<dbReference type="GO" id="GO:0005634">
    <property type="term" value="C:nucleus"/>
    <property type="evidence" value="ECO:0007669"/>
    <property type="project" value="UniProtKB-SubCell"/>
</dbReference>
<dbReference type="PROSITE" id="PS50053">
    <property type="entry name" value="UBIQUITIN_2"/>
    <property type="match status" value="1"/>
</dbReference>
<dbReference type="PANTHER" id="PTHR19879:SF5">
    <property type="entry name" value="WD REPEAT-CONTAINING PROTEIN 55 HOMOLOG"/>
    <property type="match status" value="1"/>
</dbReference>
<dbReference type="SUPFAM" id="SSF54236">
    <property type="entry name" value="Ubiquitin-like"/>
    <property type="match status" value="1"/>
</dbReference>
<dbReference type="InterPro" id="IPR037264">
    <property type="entry name" value="TFIID_NTD2_sf"/>
</dbReference>
<protein>
    <recommendedName>
        <fullName evidence="8">Ubiquitin-like domain-containing protein</fullName>
    </recommendedName>
</protein>
<dbReference type="CDD" id="cd01763">
    <property type="entry name" value="Ubl_SUMO_like"/>
    <property type="match status" value="1"/>
</dbReference>
<evidence type="ECO:0000256" key="2">
    <source>
        <dbReference type="ARBA" id="ARBA00009435"/>
    </source>
</evidence>
<feature type="region of interest" description="Disordered" evidence="7">
    <location>
        <begin position="949"/>
        <end position="974"/>
    </location>
</feature>
<gene>
    <name evidence="9" type="ORF">M5D96_000337</name>
</gene>
<proteinExistence type="inferred from homology"/>
<dbReference type="SUPFAM" id="SSF50978">
    <property type="entry name" value="WD40 repeat-like"/>
    <property type="match status" value="1"/>
</dbReference>
<evidence type="ECO:0000256" key="3">
    <source>
        <dbReference type="ARBA" id="ARBA00022574"/>
    </source>
</evidence>
<comment type="subcellular location">
    <subcellularLocation>
        <location evidence="1">Nucleus</location>
    </subcellularLocation>
</comment>
<keyword evidence="4" id="KW-0677">Repeat</keyword>
<sequence length="1049" mass="117586">MSLPSAHAHAASPVYSNSNSNTNNKSSAGKQKTSSKNDLLRCAVGLLLKQKNYVSNEKFRRSDFLLLQNKQQFAVNKMLDTDLHGGNSFTYSNVQVINNNQHTVDQQFGRFSQFVEAQAEPLRLEMKRFYGPMLGAVELLRKYAHLVAPVDLYDAPPPTKINGCSTSATDSTFHIRFAREALDTGDTELDYFMRLVQTLSGYTRLEAAESDDTYELHTTAQVVERICTYLQRRGHVLIMNLLYTWLHVHIVENEQRSFSEDHLLGLTDDLEGEEAEEEVLTKPISNRKRPAEEPNIKLEIDIKQEIDADESAEPIQSQLNISACLDTLKTATEQILKAQVELPRFIRISERSRGLTSAHMDTTGFDNSAVQLWQLNQSSCRGRSFYRRYPHSQCPWELNNCVDQEEEEEMDHDEKDSSEEDVKCSEEERRDRSRARHGKYADNSYNEFGGLQLRGHTRGVTDVRFSAHYPLMYSVSKDATMRCWRAHNLHCAAIYRSHNYPIWCLDESPVGQYVVTGSKDLSARLCPDGKMLAAAGEETKVRIFDLAAGAQLAELKDHSASISSLSWSIHNQHLATACTDGTLRLWDIKKLSPMGSSPLDELLPLFSWSGSSSLDLDLPESSSFWLAVGVAAIEGSSSAATMAFHLETTLPKDSYNPGNDSFSKEVDYDFIEASPKKTGRTSKRKPPAAPREKPLTDEEDASPPKQNKQSQAETEKDEKAEKDAPERALSPKHAQAGDAQKPEQAEECVVGPVARRTRSSLGKLEKQPPPVSVNVVVPAKKKPSKRGRKKAPSLAVIDVETASASVVSSLDSISFNLKNSRRQTMAEIAARSKVVDSIDLVSAVAPRVEGFVSLDSEDEAEAPALVDEANVFDNDNPTIEVALSWAGEIQIYKLRQHQKFKHMFKEVAERNGVNENDVSVDMYYNFIGPDDTPHSIGLKSFHTLSGHATKSNNNNKKFTTNDDNNPQALSRKPKKFQVKVQADKWKHPMVMPMKKKDTFKMLYIKCAEELNCDARLIKLFFDGELLDPEDTPKNQDMEGNELIDLQIKS</sequence>
<feature type="repeat" description="WD" evidence="6">
    <location>
        <begin position="555"/>
        <end position="596"/>
    </location>
</feature>
<name>A0A9P9YW49_9MUSC</name>
<feature type="compositionally biased region" description="Basic residues" evidence="7">
    <location>
        <begin position="677"/>
        <end position="686"/>
    </location>
</feature>
<feature type="compositionally biased region" description="Low complexity" evidence="7">
    <location>
        <begin position="1"/>
        <end position="27"/>
    </location>
</feature>
<dbReference type="PROSITE" id="PS50294">
    <property type="entry name" value="WD_REPEATS_REGION"/>
    <property type="match status" value="2"/>
</dbReference>
<dbReference type="InterPro" id="IPR019775">
    <property type="entry name" value="WD40_repeat_CS"/>
</dbReference>
<evidence type="ECO:0000256" key="6">
    <source>
        <dbReference type="PROSITE-ProRule" id="PRU00221"/>
    </source>
</evidence>
<dbReference type="EMBL" id="JAMKOV010000001">
    <property type="protein sequence ID" value="KAI8044186.1"/>
    <property type="molecule type" value="Genomic_DNA"/>
</dbReference>
<evidence type="ECO:0000256" key="4">
    <source>
        <dbReference type="ARBA" id="ARBA00022737"/>
    </source>
</evidence>
<feature type="compositionally biased region" description="Basic and acidic residues" evidence="7">
    <location>
        <begin position="713"/>
        <end position="726"/>
    </location>
</feature>
<dbReference type="PROSITE" id="PS00678">
    <property type="entry name" value="WD_REPEATS_1"/>
    <property type="match status" value="1"/>
</dbReference>
<feature type="domain" description="Ubiquitin-like" evidence="8">
    <location>
        <begin position="976"/>
        <end position="1049"/>
    </location>
</feature>
<dbReference type="SMART" id="SM00320">
    <property type="entry name" value="WD40"/>
    <property type="match status" value="3"/>
</dbReference>
<dbReference type="Gene3D" id="3.10.20.90">
    <property type="entry name" value="Phosphatidylinositol 3-kinase Catalytic Subunit, Chain A, domain 1"/>
    <property type="match status" value="2"/>
</dbReference>
<evidence type="ECO:0000259" key="8">
    <source>
        <dbReference type="PROSITE" id="PS50053"/>
    </source>
</evidence>
<dbReference type="InterPro" id="IPR015943">
    <property type="entry name" value="WD40/YVTN_repeat-like_dom_sf"/>
</dbReference>
<keyword evidence="10" id="KW-1185">Reference proteome</keyword>
<dbReference type="Gene3D" id="1.25.40.500">
    <property type="entry name" value="TFIID subunit TAF5, NTD2 domain"/>
    <property type="match status" value="1"/>
</dbReference>
<organism evidence="9 10">
    <name type="scientific">Drosophila gunungcola</name>
    <name type="common">fruit fly</name>
    <dbReference type="NCBI Taxonomy" id="103775"/>
    <lineage>
        <taxon>Eukaryota</taxon>
        <taxon>Metazoa</taxon>
        <taxon>Ecdysozoa</taxon>
        <taxon>Arthropoda</taxon>
        <taxon>Hexapoda</taxon>
        <taxon>Insecta</taxon>
        <taxon>Pterygota</taxon>
        <taxon>Neoptera</taxon>
        <taxon>Endopterygota</taxon>
        <taxon>Diptera</taxon>
        <taxon>Brachycera</taxon>
        <taxon>Muscomorpha</taxon>
        <taxon>Ephydroidea</taxon>
        <taxon>Drosophilidae</taxon>
        <taxon>Drosophila</taxon>
        <taxon>Sophophora</taxon>
    </lineage>
</organism>
<keyword evidence="3 6" id="KW-0853">WD repeat</keyword>
<feature type="compositionally biased region" description="Basic and acidic residues" evidence="7">
    <location>
        <begin position="412"/>
        <end position="431"/>
    </location>
</feature>
<dbReference type="SUPFAM" id="SSF160897">
    <property type="entry name" value="Taf5 N-terminal domain-like"/>
    <property type="match status" value="1"/>
</dbReference>
<feature type="region of interest" description="Disordered" evidence="7">
    <location>
        <begin position="673"/>
        <end position="754"/>
    </location>
</feature>
<dbReference type="InterPro" id="IPR036322">
    <property type="entry name" value="WD40_repeat_dom_sf"/>
</dbReference>
<comment type="similarity">
    <text evidence="2">Belongs to the WD repeat TAF5 family.</text>
</comment>
<dbReference type="Proteomes" id="UP001059596">
    <property type="component" value="Chromosome 3R"/>
</dbReference>
<dbReference type="AlphaFoldDB" id="A0A9P9YW49"/>
<comment type="caution">
    <text evidence="9">The sequence shown here is derived from an EMBL/GenBank/DDBJ whole genome shotgun (WGS) entry which is preliminary data.</text>
</comment>
<feature type="region of interest" description="Disordered" evidence="7">
    <location>
        <begin position="1"/>
        <end position="34"/>
    </location>
</feature>
<feature type="compositionally biased region" description="Low complexity" evidence="7">
    <location>
        <begin position="952"/>
        <end position="965"/>
    </location>
</feature>
<evidence type="ECO:0000313" key="10">
    <source>
        <dbReference type="Proteomes" id="UP001059596"/>
    </source>
</evidence>
<dbReference type="PROSITE" id="PS50082">
    <property type="entry name" value="WD_REPEATS_2"/>
    <property type="match status" value="2"/>
</dbReference>
<evidence type="ECO:0000256" key="1">
    <source>
        <dbReference type="ARBA" id="ARBA00004123"/>
    </source>
</evidence>